<keyword evidence="1" id="KW-0597">Phosphoprotein</keyword>
<evidence type="ECO:0000256" key="1">
    <source>
        <dbReference type="PROSITE-ProRule" id="PRU00169"/>
    </source>
</evidence>
<dbReference type="OrthoDB" id="9793549at2"/>
<evidence type="ECO:0000313" key="4">
    <source>
        <dbReference type="Proteomes" id="UP000266313"/>
    </source>
</evidence>
<dbReference type="EMBL" id="AP017928">
    <property type="protein sequence ID" value="BBA37134.1"/>
    <property type="molecule type" value="Genomic_DNA"/>
</dbReference>
<dbReference type="PANTHER" id="PTHR44520">
    <property type="entry name" value="RESPONSE REGULATOR RCP1-RELATED"/>
    <property type="match status" value="1"/>
</dbReference>
<sequence>MNGEVLNILLVEDNPDHAELVIRCFQEHRIVNRIHHVSQGAEALEYLLRQGAYADPQTSPRPHVVLLDLNLPRIGGLEVLGRIRKSPSIATLPVVILTTSSAEQDVAKAYGGHANSYLVKPVDFDNFARMMEDLGFYWLAWNHYPWSERSVHET</sequence>
<reference evidence="3 4" key="1">
    <citation type="submission" date="2016-12" db="EMBL/GenBank/DDBJ databases">
        <title>Genome sequencing of Methylocaldum marinum.</title>
        <authorList>
            <person name="Takeuchi M."/>
            <person name="Kamagata Y."/>
            <person name="Hiraoka S."/>
            <person name="Oshima K."/>
            <person name="Hattori M."/>
            <person name="Iwasaki W."/>
        </authorList>
    </citation>
    <scope>NUCLEOTIDE SEQUENCE [LARGE SCALE GENOMIC DNA]</scope>
    <source>
        <strain evidence="3 4">S8</strain>
    </source>
</reference>
<feature type="modified residue" description="4-aspartylphosphate" evidence="1">
    <location>
        <position position="68"/>
    </location>
</feature>
<dbReference type="Pfam" id="PF00072">
    <property type="entry name" value="Response_reg"/>
    <property type="match status" value="1"/>
</dbReference>
<feature type="domain" description="Response regulatory" evidence="2">
    <location>
        <begin position="7"/>
        <end position="135"/>
    </location>
</feature>
<accession>A0A250L063</accession>
<evidence type="ECO:0000259" key="2">
    <source>
        <dbReference type="PROSITE" id="PS50110"/>
    </source>
</evidence>
<name>A0A250L063_9GAMM</name>
<dbReference type="AlphaFoldDB" id="A0A250L063"/>
<dbReference type="SUPFAM" id="SSF52172">
    <property type="entry name" value="CheY-like"/>
    <property type="match status" value="1"/>
</dbReference>
<dbReference type="InterPro" id="IPR011006">
    <property type="entry name" value="CheY-like_superfamily"/>
</dbReference>
<evidence type="ECO:0000313" key="3">
    <source>
        <dbReference type="EMBL" id="BBA37134.1"/>
    </source>
</evidence>
<organism evidence="3 4">
    <name type="scientific">Methylocaldum marinum</name>
    <dbReference type="NCBI Taxonomy" id="1432792"/>
    <lineage>
        <taxon>Bacteria</taxon>
        <taxon>Pseudomonadati</taxon>
        <taxon>Pseudomonadota</taxon>
        <taxon>Gammaproteobacteria</taxon>
        <taxon>Methylococcales</taxon>
        <taxon>Methylococcaceae</taxon>
        <taxon>Methylocaldum</taxon>
    </lineage>
</organism>
<dbReference type="PANTHER" id="PTHR44520:SF2">
    <property type="entry name" value="RESPONSE REGULATOR RCP1"/>
    <property type="match status" value="1"/>
</dbReference>
<protein>
    <submittedName>
        <fullName evidence="3">Response regulator receiver</fullName>
    </submittedName>
</protein>
<dbReference type="InterPro" id="IPR052893">
    <property type="entry name" value="TCS_response_regulator"/>
</dbReference>
<dbReference type="Gene3D" id="3.40.50.2300">
    <property type="match status" value="1"/>
</dbReference>
<dbReference type="CDD" id="cd17557">
    <property type="entry name" value="REC_Rcp-like"/>
    <property type="match status" value="1"/>
</dbReference>
<dbReference type="PROSITE" id="PS50110">
    <property type="entry name" value="RESPONSE_REGULATORY"/>
    <property type="match status" value="1"/>
</dbReference>
<dbReference type="RefSeq" id="WP_119632171.1">
    <property type="nucleotide sequence ID" value="NZ_AP017928.1"/>
</dbReference>
<dbReference type="GO" id="GO:0000160">
    <property type="term" value="P:phosphorelay signal transduction system"/>
    <property type="evidence" value="ECO:0007669"/>
    <property type="project" value="InterPro"/>
</dbReference>
<dbReference type="KEGG" id="mmai:sS8_5212"/>
<keyword evidence="4" id="KW-1185">Reference proteome</keyword>
<dbReference type="InterPro" id="IPR001789">
    <property type="entry name" value="Sig_transdc_resp-reg_receiver"/>
</dbReference>
<gene>
    <name evidence="3" type="ORF">sS8_5212</name>
</gene>
<proteinExistence type="predicted"/>
<dbReference type="SMART" id="SM00448">
    <property type="entry name" value="REC"/>
    <property type="match status" value="1"/>
</dbReference>
<dbReference type="Proteomes" id="UP000266313">
    <property type="component" value="Chromosome"/>
</dbReference>